<dbReference type="PANTHER" id="PTHR31384:SF25">
    <property type="entry name" value="AUXIN RESPONSE FACTOR"/>
    <property type="match status" value="1"/>
</dbReference>
<name>A0ABD1RBP9_9LAMI</name>
<dbReference type="InterPro" id="IPR015300">
    <property type="entry name" value="DNA-bd_pseudobarrel_sf"/>
</dbReference>
<keyword evidence="3" id="KW-0805">Transcription regulation</keyword>
<keyword evidence="7" id="KW-0927">Auxin signaling pathway</keyword>
<dbReference type="FunFam" id="2.40.330.10:FF:000001">
    <property type="entry name" value="Auxin response factor"/>
    <property type="match status" value="1"/>
</dbReference>
<evidence type="ECO:0000256" key="6">
    <source>
        <dbReference type="ARBA" id="ARBA00023242"/>
    </source>
</evidence>
<evidence type="ECO:0000256" key="7">
    <source>
        <dbReference type="ARBA" id="ARBA00023294"/>
    </source>
</evidence>
<evidence type="ECO:0000313" key="9">
    <source>
        <dbReference type="EMBL" id="KAL2485830.1"/>
    </source>
</evidence>
<comment type="caution">
    <text evidence="9">The sequence shown here is derived from an EMBL/GenBank/DDBJ whole genome shotgun (WGS) entry which is preliminary data.</text>
</comment>
<evidence type="ECO:0000313" key="10">
    <source>
        <dbReference type="Proteomes" id="UP001604336"/>
    </source>
</evidence>
<protein>
    <submittedName>
        <fullName evidence="9">Auxin response factor 2</fullName>
    </submittedName>
</protein>
<dbReference type="GO" id="GO:0003677">
    <property type="term" value="F:DNA binding"/>
    <property type="evidence" value="ECO:0007669"/>
    <property type="project" value="UniProtKB-KW"/>
</dbReference>
<dbReference type="Pfam" id="PF02362">
    <property type="entry name" value="B3"/>
    <property type="match status" value="1"/>
</dbReference>
<dbReference type="InterPro" id="IPR003340">
    <property type="entry name" value="B3_DNA-bd"/>
</dbReference>
<dbReference type="PANTHER" id="PTHR31384">
    <property type="entry name" value="AUXIN RESPONSE FACTOR 4-RELATED"/>
    <property type="match status" value="1"/>
</dbReference>
<dbReference type="AlphaFoldDB" id="A0ABD1RBP9"/>
<dbReference type="PROSITE" id="PS50863">
    <property type="entry name" value="B3"/>
    <property type="match status" value="1"/>
</dbReference>
<evidence type="ECO:0000256" key="3">
    <source>
        <dbReference type="ARBA" id="ARBA00023015"/>
    </source>
</evidence>
<dbReference type="Proteomes" id="UP001604336">
    <property type="component" value="Unassembled WGS sequence"/>
</dbReference>
<comment type="similarity">
    <text evidence="2">Belongs to the ARF family.</text>
</comment>
<keyword evidence="6" id="KW-0539">Nucleus</keyword>
<gene>
    <name evidence="9" type="ORF">Adt_30586</name>
</gene>
<dbReference type="SUPFAM" id="SSF101936">
    <property type="entry name" value="DNA-binding pseudobarrel domain"/>
    <property type="match status" value="1"/>
</dbReference>
<accession>A0ABD1RBP9</accession>
<evidence type="ECO:0000259" key="8">
    <source>
        <dbReference type="PROSITE" id="PS50863"/>
    </source>
</evidence>
<evidence type="ECO:0000256" key="1">
    <source>
        <dbReference type="ARBA" id="ARBA00004123"/>
    </source>
</evidence>
<evidence type="ECO:0000256" key="4">
    <source>
        <dbReference type="ARBA" id="ARBA00023125"/>
    </source>
</evidence>
<reference evidence="10" key="1">
    <citation type="submission" date="2024-07" db="EMBL/GenBank/DDBJ databases">
        <title>Two chromosome-level genome assemblies of Korean endemic species Abeliophyllum distichum and Forsythia ovata (Oleaceae).</title>
        <authorList>
            <person name="Jang H."/>
        </authorList>
    </citation>
    <scope>NUCLEOTIDE SEQUENCE [LARGE SCALE GENOMIC DNA]</scope>
</reference>
<dbReference type="GO" id="GO:0005634">
    <property type="term" value="C:nucleus"/>
    <property type="evidence" value="ECO:0007669"/>
    <property type="project" value="UniProtKB-SubCell"/>
</dbReference>
<keyword evidence="4" id="KW-0238">DNA-binding</keyword>
<dbReference type="CDD" id="cd10017">
    <property type="entry name" value="B3_DNA"/>
    <property type="match status" value="1"/>
</dbReference>
<evidence type="ECO:0000256" key="2">
    <source>
        <dbReference type="ARBA" id="ARBA00007853"/>
    </source>
</evidence>
<feature type="domain" description="TF-B3" evidence="8">
    <location>
        <begin position="146"/>
        <end position="248"/>
    </location>
</feature>
<sequence length="302" mass="33615">MASNSNGQGSSMHKVVEAEMKKPCNDQDQINKLKAEEDEVYRKLWLACAGPLANVPRVGDRVFYFPQGHIEQVEACTSKDIDVPMPIYNVPYKILCCVVSMQLQAEPRGKGNILTDAIGSSHYKDGESSQHQTAPSIAWESCIRSFSKKLTPSNTSTHGGLQVPRKCANECFPPLDMFQNLPAQDLIAKDLHETEWAFHHIYRGQPKRHLLSSGWSSFVNSKKLVAGDSCIFFRGKTSKLFVGIRRAIKPETNTLASLLSSQSIQHGVLAGAFHAISTGSLFNVYYYPWKRPAEFIIPTINT</sequence>
<organism evidence="9 10">
    <name type="scientific">Abeliophyllum distichum</name>
    <dbReference type="NCBI Taxonomy" id="126358"/>
    <lineage>
        <taxon>Eukaryota</taxon>
        <taxon>Viridiplantae</taxon>
        <taxon>Streptophyta</taxon>
        <taxon>Embryophyta</taxon>
        <taxon>Tracheophyta</taxon>
        <taxon>Spermatophyta</taxon>
        <taxon>Magnoliopsida</taxon>
        <taxon>eudicotyledons</taxon>
        <taxon>Gunneridae</taxon>
        <taxon>Pentapetalae</taxon>
        <taxon>asterids</taxon>
        <taxon>lamiids</taxon>
        <taxon>Lamiales</taxon>
        <taxon>Oleaceae</taxon>
        <taxon>Forsythieae</taxon>
        <taxon>Abeliophyllum</taxon>
    </lineage>
</organism>
<dbReference type="Gene3D" id="2.40.330.10">
    <property type="entry name" value="DNA-binding pseudobarrel domain"/>
    <property type="match status" value="1"/>
</dbReference>
<dbReference type="InterPro" id="IPR044835">
    <property type="entry name" value="ARF_plant"/>
</dbReference>
<evidence type="ECO:0000256" key="5">
    <source>
        <dbReference type="ARBA" id="ARBA00023163"/>
    </source>
</evidence>
<keyword evidence="5" id="KW-0804">Transcription</keyword>
<dbReference type="GO" id="GO:0009734">
    <property type="term" value="P:auxin-activated signaling pathway"/>
    <property type="evidence" value="ECO:0007669"/>
    <property type="project" value="UniProtKB-KW"/>
</dbReference>
<dbReference type="SMART" id="SM01019">
    <property type="entry name" value="B3"/>
    <property type="match status" value="1"/>
</dbReference>
<keyword evidence="10" id="KW-1185">Reference proteome</keyword>
<comment type="subcellular location">
    <subcellularLocation>
        <location evidence="1">Nucleus</location>
    </subcellularLocation>
</comment>
<proteinExistence type="inferred from homology"/>
<dbReference type="EMBL" id="JBFOLK010000009">
    <property type="protein sequence ID" value="KAL2485830.1"/>
    <property type="molecule type" value="Genomic_DNA"/>
</dbReference>